<keyword evidence="2" id="KW-1277">Toxin-antitoxin system</keyword>
<dbReference type="InterPro" id="IPR038296">
    <property type="entry name" value="ParD_sf"/>
</dbReference>
<evidence type="ECO:0000313" key="4">
    <source>
        <dbReference type="Proteomes" id="UP000199032"/>
    </source>
</evidence>
<evidence type="ECO:0000313" key="3">
    <source>
        <dbReference type="EMBL" id="CUS35468.1"/>
    </source>
</evidence>
<evidence type="ECO:0000256" key="1">
    <source>
        <dbReference type="ARBA" id="ARBA00008580"/>
    </source>
</evidence>
<dbReference type="Pfam" id="PF03693">
    <property type="entry name" value="ParD_antitoxin"/>
    <property type="match status" value="1"/>
</dbReference>
<name>A0A0S4LCQ7_9BACT</name>
<dbReference type="Proteomes" id="UP000199032">
    <property type="component" value="Unassembled WGS sequence"/>
</dbReference>
<dbReference type="InterPro" id="IPR022789">
    <property type="entry name" value="ParD"/>
</dbReference>
<reference evidence="3 4" key="1">
    <citation type="submission" date="2015-10" db="EMBL/GenBank/DDBJ databases">
        <authorList>
            <person name="Gilbert D.G."/>
        </authorList>
    </citation>
    <scope>NUCLEOTIDE SEQUENCE [LARGE SCALE GENOMIC DNA]</scope>
    <source>
        <strain evidence="3">COMA1</strain>
    </source>
</reference>
<accession>A0A0S4LCQ7</accession>
<comment type="similarity">
    <text evidence="1">Belongs to the ParD antitoxin family.</text>
</comment>
<organism evidence="3 4">
    <name type="scientific">Candidatus Nitrospira nitrosa</name>
    <dbReference type="NCBI Taxonomy" id="1742972"/>
    <lineage>
        <taxon>Bacteria</taxon>
        <taxon>Pseudomonadati</taxon>
        <taxon>Nitrospirota</taxon>
        <taxon>Nitrospiria</taxon>
        <taxon>Nitrospirales</taxon>
        <taxon>Nitrospiraceae</taxon>
        <taxon>Nitrospira</taxon>
    </lineage>
</organism>
<dbReference type="NCBIfam" id="TIGR02606">
    <property type="entry name" value="antidote_CC2985"/>
    <property type="match status" value="1"/>
</dbReference>
<dbReference type="PANTHER" id="PTHR36582:SF2">
    <property type="entry name" value="ANTITOXIN PARD"/>
    <property type="match status" value="1"/>
</dbReference>
<dbReference type="AlphaFoldDB" id="A0A0S4LCQ7"/>
<dbReference type="EMBL" id="CZQA01000008">
    <property type="protein sequence ID" value="CUS35468.1"/>
    <property type="molecule type" value="Genomic_DNA"/>
</dbReference>
<dbReference type="GO" id="GO:0006355">
    <property type="term" value="P:regulation of DNA-templated transcription"/>
    <property type="evidence" value="ECO:0007669"/>
    <property type="project" value="InterPro"/>
</dbReference>
<dbReference type="RefSeq" id="WP_090747820.1">
    <property type="nucleotide sequence ID" value="NZ_CZQA01000008.1"/>
</dbReference>
<dbReference type="OrthoDB" id="9811310at2"/>
<dbReference type="Gene3D" id="6.10.10.120">
    <property type="entry name" value="Antitoxin ParD1-like"/>
    <property type="match status" value="1"/>
</dbReference>
<dbReference type="InterPro" id="IPR010985">
    <property type="entry name" value="Ribbon_hlx_hlx"/>
</dbReference>
<evidence type="ECO:0008006" key="5">
    <source>
        <dbReference type="Google" id="ProtNLM"/>
    </source>
</evidence>
<protein>
    <recommendedName>
        <fullName evidence="5">Antitoxin ParD</fullName>
    </recommendedName>
</protein>
<dbReference type="PANTHER" id="PTHR36582">
    <property type="entry name" value="ANTITOXIN PARD"/>
    <property type="match status" value="1"/>
</dbReference>
<keyword evidence="4" id="KW-1185">Reference proteome</keyword>
<proteinExistence type="inferred from homology"/>
<dbReference type="STRING" id="1742972.COMA1_20295"/>
<sequence>MGTTRKTITVTEQQDQWIKAQIECGKFTNDSEYIRDLIRRDQDSATFQTLKDAIQEGLDSGISDRTVPQIMEDVEARLRSNGRL</sequence>
<gene>
    <name evidence="3" type="ORF">COMA1_20295</name>
</gene>
<dbReference type="SUPFAM" id="SSF47598">
    <property type="entry name" value="Ribbon-helix-helix"/>
    <property type="match status" value="1"/>
</dbReference>
<evidence type="ECO:0000256" key="2">
    <source>
        <dbReference type="ARBA" id="ARBA00022649"/>
    </source>
</evidence>